<gene>
    <name evidence="1" type="ORF">METZ01_LOCUS303919</name>
</gene>
<dbReference type="AlphaFoldDB" id="A0A382MSF5"/>
<dbReference type="Pfam" id="PF13174">
    <property type="entry name" value="TPR_6"/>
    <property type="match status" value="1"/>
</dbReference>
<dbReference type="InterPro" id="IPR019734">
    <property type="entry name" value="TPR_rpt"/>
</dbReference>
<reference evidence="1" key="1">
    <citation type="submission" date="2018-05" db="EMBL/GenBank/DDBJ databases">
        <authorList>
            <person name="Lanie J.A."/>
            <person name="Ng W.-L."/>
            <person name="Kazmierczak K.M."/>
            <person name="Andrzejewski T.M."/>
            <person name="Davidsen T.M."/>
            <person name="Wayne K.J."/>
            <person name="Tettelin H."/>
            <person name="Glass J.I."/>
            <person name="Rusch D."/>
            <person name="Podicherti R."/>
            <person name="Tsui H.-C.T."/>
            <person name="Winkler M.E."/>
        </authorList>
    </citation>
    <scope>NUCLEOTIDE SEQUENCE</scope>
</reference>
<sequence>MTNRSTYVIILIFSLVLLSSIAFGQKDQSKELRRLNAKIDRVRVLVDSLELDNQILLPELMSAFKQGVKSKAQQDSITVVILKKMNNLENRLLSLENSSNSRDSTNNVILNELVLLDNKIVTLTKSLTDAANVKSGSYSKQTAEYNDEQYKLIYSQSMAAFWDNDFGSAIQGFQELINSDADNEVTSALADNSQYWLAECYYSQKDFKRAIAEFERVFHYADTDKHDDAQLKIGLSYQSL</sequence>
<dbReference type="SUPFAM" id="SSF48452">
    <property type="entry name" value="TPR-like"/>
    <property type="match status" value="1"/>
</dbReference>
<dbReference type="Gene3D" id="1.25.40.10">
    <property type="entry name" value="Tetratricopeptide repeat domain"/>
    <property type="match status" value="1"/>
</dbReference>
<name>A0A382MSF5_9ZZZZ</name>
<proteinExistence type="predicted"/>
<dbReference type="InterPro" id="IPR011990">
    <property type="entry name" value="TPR-like_helical_dom_sf"/>
</dbReference>
<organism evidence="1">
    <name type="scientific">marine metagenome</name>
    <dbReference type="NCBI Taxonomy" id="408172"/>
    <lineage>
        <taxon>unclassified sequences</taxon>
        <taxon>metagenomes</taxon>
        <taxon>ecological metagenomes</taxon>
    </lineage>
</organism>
<evidence type="ECO:0008006" key="2">
    <source>
        <dbReference type="Google" id="ProtNLM"/>
    </source>
</evidence>
<protein>
    <recommendedName>
        <fullName evidence="2">Outer membrane lipoprotein BamD-like domain-containing protein</fullName>
    </recommendedName>
</protein>
<dbReference type="EMBL" id="UINC01095184">
    <property type="protein sequence ID" value="SVC51065.1"/>
    <property type="molecule type" value="Genomic_DNA"/>
</dbReference>
<evidence type="ECO:0000313" key="1">
    <source>
        <dbReference type="EMBL" id="SVC51065.1"/>
    </source>
</evidence>
<accession>A0A382MSF5</accession>
<feature type="non-terminal residue" evidence="1">
    <location>
        <position position="240"/>
    </location>
</feature>